<dbReference type="Proteomes" id="UP000006447">
    <property type="component" value="Unassembled WGS sequence"/>
</dbReference>
<evidence type="ECO:0000313" key="2">
    <source>
        <dbReference type="EMBL" id="EID79065.1"/>
    </source>
</evidence>
<dbReference type="RefSeq" id="WP_007297969.1">
    <property type="nucleotide sequence ID" value="NZ_AJJH01000091.1"/>
</dbReference>
<gene>
    <name evidence="2" type="ORF">W59_15451</name>
</gene>
<evidence type="ECO:0000313" key="3">
    <source>
        <dbReference type="Proteomes" id="UP000006447"/>
    </source>
</evidence>
<keyword evidence="1" id="KW-0812">Transmembrane</keyword>
<protein>
    <submittedName>
        <fullName evidence="2">Dehydrogenase</fullName>
    </submittedName>
</protein>
<keyword evidence="1" id="KW-1133">Transmembrane helix</keyword>
<accession>I0WRP9</accession>
<feature type="transmembrane region" description="Helical" evidence="1">
    <location>
        <begin position="6"/>
        <end position="28"/>
    </location>
</feature>
<name>I0WRP9_RHOOP</name>
<dbReference type="EMBL" id="AJJH01000091">
    <property type="protein sequence ID" value="EID79065.1"/>
    <property type="molecule type" value="Genomic_DNA"/>
</dbReference>
<keyword evidence="1" id="KW-0472">Membrane</keyword>
<sequence>MIEFIYWFVPLVIFMLSPALIPIIIHVCGHIYDKVGRTAESPRNRRRLESGVVRSKSTGTFRLAVDPPLTQRFSSSR</sequence>
<proteinExistence type="predicted"/>
<reference evidence="2 3" key="1">
    <citation type="journal article" date="2012" name="J. Bacteriol.">
        <title>Draft genome sequence of the nitrophenol-degrading actinomycete Rhodococcus imtechensis RKJ300.</title>
        <authorList>
            <person name="Vikram S."/>
            <person name="Kumar S."/>
            <person name="Subramanian S."/>
            <person name="Raghava G.P."/>
        </authorList>
    </citation>
    <scope>NUCLEOTIDE SEQUENCE [LARGE SCALE GENOMIC DNA]</scope>
    <source>
        <strain evidence="2 3">RKJ300</strain>
    </source>
</reference>
<evidence type="ECO:0000256" key="1">
    <source>
        <dbReference type="SAM" id="Phobius"/>
    </source>
</evidence>
<comment type="caution">
    <text evidence="2">The sequence shown here is derived from an EMBL/GenBank/DDBJ whole genome shotgun (WGS) entry which is preliminary data.</text>
</comment>
<organism evidence="2 3">
    <name type="scientific">Rhodococcus opacus RKJ300 = JCM 13270</name>
    <dbReference type="NCBI Taxonomy" id="1165867"/>
    <lineage>
        <taxon>Bacteria</taxon>
        <taxon>Bacillati</taxon>
        <taxon>Actinomycetota</taxon>
        <taxon>Actinomycetes</taxon>
        <taxon>Mycobacteriales</taxon>
        <taxon>Nocardiaceae</taxon>
        <taxon>Rhodococcus</taxon>
    </lineage>
</organism>
<dbReference type="AlphaFoldDB" id="I0WRP9"/>